<dbReference type="Proteomes" id="UP001222030">
    <property type="component" value="Unassembled WGS sequence"/>
</dbReference>
<evidence type="ECO:0000313" key="2">
    <source>
        <dbReference type="EMBL" id="MDC7714187.1"/>
    </source>
</evidence>
<keyword evidence="3" id="KW-1185">Reference proteome</keyword>
<proteinExistence type="predicted"/>
<feature type="transmembrane region" description="Helical" evidence="1">
    <location>
        <begin position="39"/>
        <end position="57"/>
    </location>
</feature>
<organism evidence="2 3">
    <name type="scientific">Vogesella margarita</name>
    <dbReference type="NCBI Taxonomy" id="2984199"/>
    <lineage>
        <taxon>Bacteria</taxon>
        <taxon>Pseudomonadati</taxon>
        <taxon>Pseudomonadota</taxon>
        <taxon>Betaproteobacteria</taxon>
        <taxon>Neisseriales</taxon>
        <taxon>Chromobacteriaceae</taxon>
        <taxon>Vogesella</taxon>
    </lineage>
</organism>
<gene>
    <name evidence="2" type="ORF">PQU96_08590</name>
</gene>
<dbReference type="RefSeq" id="WP_272771896.1">
    <property type="nucleotide sequence ID" value="NZ_JAQQLE010000006.1"/>
</dbReference>
<dbReference type="EMBL" id="JAQQLE010000006">
    <property type="protein sequence ID" value="MDC7714187.1"/>
    <property type="molecule type" value="Genomic_DNA"/>
</dbReference>
<keyword evidence="1" id="KW-0472">Membrane</keyword>
<evidence type="ECO:0008006" key="4">
    <source>
        <dbReference type="Google" id="ProtNLM"/>
    </source>
</evidence>
<comment type="caution">
    <text evidence="2">The sequence shown here is derived from an EMBL/GenBank/DDBJ whole genome shotgun (WGS) entry which is preliminary data.</text>
</comment>
<accession>A0ABT5INQ5</accession>
<evidence type="ECO:0000256" key="1">
    <source>
        <dbReference type="SAM" id="Phobius"/>
    </source>
</evidence>
<evidence type="ECO:0000313" key="3">
    <source>
        <dbReference type="Proteomes" id="UP001222030"/>
    </source>
</evidence>
<keyword evidence="1" id="KW-1133">Transmembrane helix</keyword>
<protein>
    <recommendedName>
        <fullName evidence="4">YrhK-like protein</fullName>
    </recommendedName>
</protein>
<reference evidence="2 3" key="1">
    <citation type="submission" date="2023-01" db="EMBL/GenBank/DDBJ databases">
        <title>Novel species of the genus Vogesella isolated from rivers.</title>
        <authorList>
            <person name="Lu H."/>
        </authorList>
    </citation>
    <scope>NUCLEOTIDE SEQUENCE [LARGE SCALE GENOMIC DNA]</scope>
    <source>
        <strain evidence="2 3">LYT5W</strain>
    </source>
</reference>
<keyword evidence="1" id="KW-0812">Transmembrane</keyword>
<feature type="transmembrane region" description="Helical" evidence="1">
    <location>
        <begin position="63"/>
        <end position="81"/>
    </location>
</feature>
<sequence>MLDAKGLGEAGVHDRAAPEGGNALFLTHYWLFFKRSFDMYLIVIAWLYVVLMLAVVQDSLVRAGILLFFLGFLPTLIVLRLRRRRIRRLKNPDGEF</sequence>
<name>A0ABT5INQ5_9NEIS</name>